<keyword evidence="4 6" id="KW-0732">Signal</keyword>
<evidence type="ECO:0000313" key="7">
    <source>
        <dbReference type="EMBL" id="EGT50458.1"/>
    </source>
</evidence>
<evidence type="ECO:0000256" key="1">
    <source>
        <dbReference type="ARBA" id="ARBA00004613"/>
    </source>
</evidence>
<keyword evidence="8" id="KW-1185">Reference proteome</keyword>
<keyword evidence="3" id="KW-0964">Secreted</keyword>
<dbReference type="Pfam" id="PF03488">
    <property type="entry name" value="Ins_beta"/>
    <property type="match status" value="1"/>
</dbReference>
<dbReference type="FunCoup" id="G0PBE8">
    <property type="interactions" value="141"/>
</dbReference>
<evidence type="ECO:0000256" key="3">
    <source>
        <dbReference type="ARBA" id="ARBA00022525"/>
    </source>
</evidence>
<dbReference type="eggNOG" id="ENOG502TJ3A">
    <property type="taxonomic scope" value="Eukaryota"/>
</dbReference>
<evidence type="ECO:0008006" key="9">
    <source>
        <dbReference type="Google" id="ProtNLM"/>
    </source>
</evidence>
<proteinExistence type="inferred from homology"/>
<dbReference type="InterPro" id="IPR003235">
    <property type="entry name" value="Nem_insulin-like_b-type"/>
</dbReference>
<feature type="chain" id="PRO_5003406619" description="INSulin related" evidence="6">
    <location>
        <begin position="20"/>
        <end position="119"/>
    </location>
</feature>
<gene>
    <name evidence="7" type="ORF">CAEBREN_19652</name>
</gene>
<comment type="subcellular location">
    <subcellularLocation>
        <location evidence="1">Secreted</location>
    </subcellularLocation>
</comment>
<accession>G0PBE8</accession>
<dbReference type="Gene3D" id="1.10.100.10">
    <property type="entry name" value="Insulin-like"/>
    <property type="match status" value="1"/>
</dbReference>
<dbReference type="OMA" id="KTCGQKI"/>
<name>G0PBE8_CAEBE</name>
<organism evidence="8">
    <name type="scientific">Caenorhabditis brenneri</name>
    <name type="common">Nematode worm</name>
    <dbReference type="NCBI Taxonomy" id="135651"/>
    <lineage>
        <taxon>Eukaryota</taxon>
        <taxon>Metazoa</taxon>
        <taxon>Ecdysozoa</taxon>
        <taxon>Nematoda</taxon>
        <taxon>Chromadorea</taxon>
        <taxon>Rhabditida</taxon>
        <taxon>Rhabditina</taxon>
        <taxon>Rhabditomorpha</taxon>
        <taxon>Rhabditoidea</taxon>
        <taxon>Rhabditidae</taxon>
        <taxon>Peloderinae</taxon>
        <taxon>Caenorhabditis</taxon>
    </lineage>
</organism>
<dbReference type="AlphaFoldDB" id="G0PBE8"/>
<dbReference type="HOGENOM" id="CLU_154797_0_0_1"/>
<sequence length="119" mass="13524">MRSFALLLSLFIVFSAVSTFEMGIYDTPESIELGDGDIPSEYRFFSRFSKPSYHHIPKFRAQRATKTCGQKIIEYTLQVCKTLDSQANTQKDISTICCSSKCSDEFIKQAMCPQLLKTN</sequence>
<protein>
    <recommendedName>
        <fullName evidence="9">INSulin related</fullName>
    </recommendedName>
</protein>
<dbReference type="GO" id="GO:0005576">
    <property type="term" value="C:extracellular region"/>
    <property type="evidence" value="ECO:0007669"/>
    <property type="project" value="UniProtKB-SubCell"/>
</dbReference>
<dbReference type="OrthoDB" id="5827552at2759"/>
<evidence type="ECO:0000256" key="4">
    <source>
        <dbReference type="ARBA" id="ARBA00022729"/>
    </source>
</evidence>
<dbReference type="InParanoid" id="G0PBE8"/>
<feature type="signal peptide" evidence="6">
    <location>
        <begin position="1"/>
        <end position="19"/>
    </location>
</feature>
<dbReference type="PANTHER" id="PTHR33893:SF9">
    <property type="entry name" value="INSULIN RELATED-RELATED"/>
    <property type="match status" value="1"/>
</dbReference>
<reference evidence="8" key="1">
    <citation type="submission" date="2011-07" db="EMBL/GenBank/DDBJ databases">
        <authorList>
            <consortium name="Caenorhabditis brenneri Sequencing and Analysis Consortium"/>
            <person name="Wilson R.K."/>
        </authorList>
    </citation>
    <scope>NUCLEOTIDE SEQUENCE [LARGE SCALE GENOMIC DNA]</scope>
    <source>
        <strain evidence="8">PB2801</strain>
    </source>
</reference>
<evidence type="ECO:0000313" key="8">
    <source>
        <dbReference type="Proteomes" id="UP000008068"/>
    </source>
</evidence>
<dbReference type="InterPro" id="IPR036438">
    <property type="entry name" value="Insulin-like_sf"/>
</dbReference>
<dbReference type="Proteomes" id="UP000008068">
    <property type="component" value="Unassembled WGS sequence"/>
</dbReference>
<dbReference type="SUPFAM" id="SSF56994">
    <property type="entry name" value="Insulin-like"/>
    <property type="match status" value="1"/>
</dbReference>
<dbReference type="EMBL" id="GL380209">
    <property type="protein sequence ID" value="EGT50458.1"/>
    <property type="molecule type" value="Genomic_DNA"/>
</dbReference>
<dbReference type="PANTHER" id="PTHR33893">
    <property type="entry name" value="INSULIN RELATED-RELATED-RELATED"/>
    <property type="match status" value="1"/>
</dbReference>
<dbReference type="GO" id="GO:0005179">
    <property type="term" value="F:hormone activity"/>
    <property type="evidence" value="ECO:0007669"/>
    <property type="project" value="InterPro"/>
</dbReference>
<evidence type="ECO:0000256" key="2">
    <source>
        <dbReference type="ARBA" id="ARBA00009034"/>
    </source>
</evidence>
<keyword evidence="5" id="KW-1015">Disulfide bond</keyword>
<dbReference type="InterPro" id="IPR052335">
    <property type="entry name" value="Insulin-like_regulatory"/>
</dbReference>
<comment type="similarity">
    <text evidence="2">Belongs to the insulin family.</text>
</comment>
<evidence type="ECO:0000256" key="6">
    <source>
        <dbReference type="SAM" id="SignalP"/>
    </source>
</evidence>
<evidence type="ECO:0000256" key="5">
    <source>
        <dbReference type="ARBA" id="ARBA00023157"/>
    </source>
</evidence>